<accession>A0A1R2AV66</accession>
<feature type="active site" description="Nucleophile" evidence="10 12">
    <location>
        <position position="79"/>
    </location>
</feature>
<dbReference type="GO" id="GO:0006511">
    <property type="term" value="P:ubiquitin-dependent protein catabolic process"/>
    <property type="evidence" value="ECO:0007669"/>
    <property type="project" value="UniProtKB-UniRule"/>
</dbReference>
<keyword evidence="5 9" id="KW-0833">Ubl conjugation pathway</keyword>
<dbReference type="EC" id="3.4.19.12" evidence="9 13"/>
<dbReference type="Gene3D" id="1.20.58.860">
    <property type="match status" value="1"/>
</dbReference>
<keyword evidence="14" id="KW-0175">Coiled coil</keyword>
<keyword evidence="7 9" id="KW-0788">Thiol protease</keyword>
<evidence type="ECO:0000256" key="11">
    <source>
        <dbReference type="PIRSR" id="PIRSR038120-2"/>
    </source>
</evidence>
<evidence type="ECO:0000256" key="3">
    <source>
        <dbReference type="ARBA" id="ARBA00009326"/>
    </source>
</evidence>
<evidence type="ECO:0000259" key="15">
    <source>
        <dbReference type="PROSITE" id="PS52048"/>
    </source>
</evidence>
<comment type="catalytic activity">
    <reaction evidence="1 9 12 13">
        <text>Thiol-dependent hydrolysis of ester, thioester, amide, peptide and isopeptide bonds formed by the C-terminal Gly of ubiquitin (a 76-residue protein attached to proteins as an intracellular targeting signal).</text>
        <dbReference type="EC" id="3.4.19.12"/>
    </reaction>
</comment>
<dbReference type="PANTHER" id="PTHR10589">
    <property type="entry name" value="UBIQUITIN CARBOXYL-TERMINAL HYDROLASE"/>
    <property type="match status" value="1"/>
</dbReference>
<reference evidence="16 17" key="1">
    <citation type="submission" date="2016-11" db="EMBL/GenBank/DDBJ databases">
        <title>The macronuclear genome of Stentor coeruleus: a giant cell with tiny introns.</title>
        <authorList>
            <person name="Slabodnick M."/>
            <person name="Ruby J.G."/>
            <person name="Reiff S.B."/>
            <person name="Swart E.C."/>
            <person name="Gosai S."/>
            <person name="Prabakaran S."/>
            <person name="Witkowska E."/>
            <person name="Larue G.E."/>
            <person name="Fisher S."/>
            <person name="Freeman R.M."/>
            <person name="Gunawardena J."/>
            <person name="Chu W."/>
            <person name="Stover N.A."/>
            <person name="Gregory B.D."/>
            <person name="Nowacki M."/>
            <person name="Derisi J."/>
            <person name="Roy S.W."/>
            <person name="Marshall W.F."/>
            <person name="Sood P."/>
        </authorList>
    </citation>
    <scope>NUCLEOTIDE SEQUENCE [LARGE SCALE GENOMIC DNA]</scope>
    <source>
        <strain evidence="16">WM001</strain>
    </source>
</reference>
<keyword evidence="8" id="KW-0539">Nucleus</keyword>
<dbReference type="InterPro" id="IPR036959">
    <property type="entry name" value="Peptidase_C12_UCH_sf"/>
</dbReference>
<comment type="caution">
    <text evidence="16">The sequence shown here is derived from an EMBL/GenBank/DDBJ whole genome shotgun (WGS) entry which is preliminary data.</text>
</comment>
<feature type="active site" description="Proton donor" evidence="10 12">
    <location>
        <position position="152"/>
    </location>
</feature>
<evidence type="ECO:0000256" key="13">
    <source>
        <dbReference type="RuleBase" id="RU361215"/>
    </source>
</evidence>
<evidence type="ECO:0000256" key="12">
    <source>
        <dbReference type="PROSITE-ProRule" id="PRU01393"/>
    </source>
</evidence>
<dbReference type="InterPro" id="IPR001578">
    <property type="entry name" value="Peptidase_C12_UCH"/>
</dbReference>
<evidence type="ECO:0000256" key="5">
    <source>
        <dbReference type="ARBA" id="ARBA00022786"/>
    </source>
</evidence>
<evidence type="ECO:0000256" key="10">
    <source>
        <dbReference type="PIRSR" id="PIRSR038120-1"/>
    </source>
</evidence>
<dbReference type="Gene3D" id="3.40.532.10">
    <property type="entry name" value="Peptidase C12, ubiquitin carboxyl-terminal hydrolase"/>
    <property type="match status" value="1"/>
</dbReference>
<feature type="site" description="Transition state stabilizer" evidence="12">
    <location>
        <position position="73"/>
    </location>
</feature>
<evidence type="ECO:0000256" key="7">
    <source>
        <dbReference type="ARBA" id="ARBA00022807"/>
    </source>
</evidence>
<dbReference type="OrthoDB" id="1924260at2759"/>
<feature type="domain" description="UCH catalytic" evidence="15">
    <location>
        <begin position="3"/>
        <end position="213"/>
    </location>
</feature>
<evidence type="ECO:0000313" key="17">
    <source>
        <dbReference type="Proteomes" id="UP000187209"/>
    </source>
</evidence>
<evidence type="ECO:0000256" key="2">
    <source>
        <dbReference type="ARBA" id="ARBA00004123"/>
    </source>
</evidence>
<keyword evidence="17" id="KW-1185">Reference proteome</keyword>
<dbReference type="Pfam" id="PF18031">
    <property type="entry name" value="UCH_C"/>
    <property type="match status" value="1"/>
</dbReference>
<dbReference type="Pfam" id="PF01088">
    <property type="entry name" value="Peptidase_C12"/>
    <property type="match status" value="1"/>
</dbReference>
<comment type="subcellular location">
    <subcellularLocation>
        <location evidence="2">Nucleus</location>
    </subcellularLocation>
</comment>
<dbReference type="PRINTS" id="PR00707">
    <property type="entry name" value="UBCTHYDRLASE"/>
</dbReference>
<keyword evidence="6 9" id="KW-0378">Hydrolase</keyword>
<dbReference type="SUPFAM" id="SSF54001">
    <property type="entry name" value="Cysteine proteinases"/>
    <property type="match status" value="1"/>
</dbReference>
<evidence type="ECO:0000313" key="16">
    <source>
        <dbReference type="EMBL" id="OMJ68429.1"/>
    </source>
</evidence>
<dbReference type="InterPro" id="IPR017390">
    <property type="entry name" value="Ubiquitinyl_hydrolase_UCH37"/>
</dbReference>
<evidence type="ECO:0000256" key="8">
    <source>
        <dbReference type="ARBA" id="ARBA00023242"/>
    </source>
</evidence>
<dbReference type="InterPro" id="IPR041507">
    <property type="entry name" value="UCH_C"/>
</dbReference>
<dbReference type="GO" id="GO:0005634">
    <property type="term" value="C:nucleus"/>
    <property type="evidence" value="ECO:0007669"/>
    <property type="project" value="UniProtKB-SubCell"/>
</dbReference>
<gene>
    <name evidence="16" type="ORF">SteCoe_34120</name>
</gene>
<dbReference type="PANTHER" id="PTHR10589:SF16">
    <property type="entry name" value="UBIQUITIN CARBOXYL-TERMINAL HYDROLASE ISOZYME L5"/>
    <property type="match status" value="1"/>
</dbReference>
<evidence type="ECO:0000256" key="4">
    <source>
        <dbReference type="ARBA" id="ARBA00022670"/>
    </source>
</evidence>
<name>A0A1R2AV66_9CILI</name>
<evidence type="ECO:0000256" key="9">
    <source>
        <dbReference type="PIRNR" id="PIRNR038120"/>
    </source>
</evidence>
<sequence>MGEWCTIESDPGVFTELIRKIGVKGAEVEEIYSIDFLSQYNPIHGLIFLFKWESGPKKPTLDFYDPELFFAHQVIQNACATQAILAVLLNSKLALGDELARLKEFTMPLPPSDRGLAISNSDLIRNTHNSFAQQEPFEFIQSKNQKKGESYHFVSYIHFRGRIYELDGLQNGPILHGECHEDEWVEHIKPIIAKRIEEFSGNEIRFNLLAIVNNKRELFKKELNATTLKIVAIKTKLMSLDQEVEGDEMESEFDEDYFSALSDDVDALKLELEYLKKEFDKTSQELSLENIKYDKWKVENQRRKHNYIPFIFQLLEKLADEQKLIPLLDAAKEKQARTKNK</sequence>
<dbReference type="GO" id="GO:0005737">
    <property type="term" value="C:cytoplasm"/>
    <property type="evidence" value="ECO:0007669"/>
    <property type="project" value="TreeGrafter"/>
</dbReference>
<comment type="similarity">
    <text evidence="3 9 12 13">Belongs to the peptidase C12 family.</text>
</comment>
<evidence type="ECO:0000256" key="6">
    <source>
        <dbReference type="ARBA" id="ARBA00022801"/>
    </source>
</evidence>
<evidence type="ECO:0000256" key="14">
    <source>
        <dbReference type="SAM" id="Coils"/>
    </source>
</evidence>
<dbReference type="PROSITE" id="PS52049">
    <property type="entry name" value="ULD"/>
    <property type="match status" value="1"/>
</dbReference>
<feature type="coiled-coil region" evidence="14">
    <location>
        <begin position="258"/>
        <end position="285"/>
    </location>
</feature>
<keyword evidence="4 9" id="KW-0645">Protease</keyword>
<dbReference type="FunFam" id="3.40.532.10:FF:000003">
    <property type="entry name" value="Ubiquitin carboxyl-terminal hydrolase"/>
    <property type="match status" value="1"/>
</dbReference>
<feature type="site" description="Important for enzyme activity" evidence="11 12">
    <location>
        <position position="167"/>
    </location>
</feature>
<dbReference type="Proteomes" id="UP000187209">
    <property type="component" value="Unassembled WGS sequence"/>
</dbReference>
<dbReference type="PIRSF" id="PIRSF038120">
    <property type="entry name" value="Ubiquitinyl_hydrolase_UCH37"/>
    <property type="match status" value="1"/>
</dbReference>
<dbReference type="CDD" id="cd09617">
    <property type="entry name" value="Peptidase_C12_UCH37_BAP1"/>
    <property type="match status" value="1"/>
</dbReference>
<dbReference type="AlphaFoldDB" id="A0A1R2AV66"/>
<dbReference type="PROSITE" id="PS52048">
    <property type="entry name" value="UCH_DOMAIN"/>
    <property type="match status" value="1"/>
</dbReference>
<organism evidence="16 17">
    <name type="scientific">Stentor coeruleus</name>
    <dbReference type="NCBI Taxonomy" id="5963"/>
    <lineage>
        <taxon>Eukaryota</taxon>
        <taxon>Sar</taxon>
        <taxon>Alveolata</taxon>
        <taxon>Ciliophora</taxon>
        <taxon>Postciliodesmatophora</taxon>
        <taxon>Heterotrichea</taxon>
        <taxon>Heterotrichida</taxon>
        <taxon>Stentoridae</taxon>
        <taxon>Stentor</taxon>
    </lineage>
</organism>
<dbReference type="EMBL" id="MPUH01001332">
    <property type="protein sequence ID" value="OMJ68429.1"/>
    <property type="molecule type" value="Genomic_DNA"/>
</dbReference>
<protein>
    <recommendedName>
        <fullName evidence="9 13">Ubiquitin carboxyl-terminal hydrolase</fullName>
        <ecNumber evidence="9 13">3.4.19.12</ecNumber>
    </recommendedName>
</protein>
<dbReference type="GO" id="GO:0016579">
    <property type="term" value="P:protein deubiquitination"/>
    <property type="evidence" value="ECO:0007669"/>
    <property type="project" value="InterPro"/>
</dbReference>
<dbReference type="GO" id="GO:0004843">
    <property type="term" value="F:cysteine-type deubiquitinase activity"/>
    <property type="evidence" value="ECO:0007669"/>
    <property type="project" value="UniProtKB-UniRule"/>
</dbReference>
<evidence type="ECO:0000256" key="1">
    <source>
        <dbReference type="ARBA" id="ARBA00000707"/>
    </source>
</evidence>
<proteinExistence type="inferred from homology"/>
<dbReference type="InterPro" id="IPR038765">
    <property type="entry name" value="Papain-like_cys_pep_sf"/>
</dbReference>